<dbReference type="InterPro" id="IPR000524">
    <property type="entry name" value="Tscrpt_reg_HTH_GntR"/>
</dbReference>
<keyword evidence="1" id="KW-0805">Transcription regulation</keyword>
<dbReference type="CDD" id="cd07377">
    <property type="entry name" value="WHTH_GntR"/>
    <property type="match status" value="1"/>
</dbReference>
<accession>A0A921MD90</accession>
<dbReference type="Gene3D" id="1.10.10.10">
    <property type="entry name" value="Winged helix-like DNA-binding domain superfamily/Winged helix DNA-binding domain"/>
    <property type="match status" value="1"/>
</dbReference>
<proteinExistence type="predicted"/>
<dbReference type="AlphaFoldDB" id="A0A921MD90"/>
<evidence type="ECO:0000256" key="3">
    <source>
        <dbReference type="ARBA" id="ARBA00023163"/>
    </source>
</evidence>
<organism evidence="5 6">
    <name type="scientific">Brevibacterium senegalense</name>
    <dbReference type="NCBI Taxonomy" id="1033736"/>
    <lineage>
        <taxon>Bacteria</taxon>
        <taxon>Bacillati</taxon>
        <taxon>Actinomycetota</taxon>
        <taxon>Actinomycetes</taxon>
        <taxon>Micrococcales</taxon>
        <taxon>Brevibacteriaceae</taxon>
        <taxon>Brevibacterium</taxon>
    </lineage>
</organism>
<dbReference type="Pfam" id="PF00392">
    <property type="entry name" value="GntR"/>
    <property type="match status" value="1"/>
</dbReference>
<feature type="domain" description="HTH gntR-type" evidence="4">
    <location>
        <begin position="12"/>
        <end position="80"/>
    </location>
</feature>
<reference evidence="5" key="1">
    <citation type="journal article" date="2021" name="PeerJ">
        <title>Extensive microbial diversity within the chicken gut microbiome revealed by metagenomics and culture.</title>
        <authorList>
            <person name="Gilroy R."/>
            <person name="Ravi A."/>
            <person name="Getino M."/>
            <person name="Pursley I."/>
            <person name="Horton D.L."/>
            <person name="Alikhan N.F."/>
            <person name="Baker D."/>
            <person name="Gharbi K."/>
            <person name="Hall N."/>
            <person name="Watson M."/>
            <person name="Adriaenssens E.M."/>
            <person name="Foster-Nyarko E."/>
            <person name="Jarju S."/>
            <person name="Secka A."/>
            <person name="Antonio M."/>
            <person name="Oren A."/>
            <person name="Chaudhuri R.R."/>
            <person name="La Ragione R."/>
            <person name="Hildebrand F."/>
            <person name="Pallen M.J."/>
        </authorList>
    </citation>
    <scope>NUCLEOTIDE SEQUENCE</scope>
    <source>
        <strain evidence="5">ChiGjej5B5-7349</strain>
    </source>
</reference>
<dbReference type="PANTHER" id="PTHR38445:SF9">
    <property type="entry name" value="HTH-TYPE TRANSCRIPTIONAL REPRESSOR YTRA"/>
    <property type="match status" value="1"/>
</dbReference>
<dbReference type="SUPFAM" id="SSF46785">
    <property type="entry name" value="Winged helix' DNA-binding domain"/>
    <property type="match status" value="1"/>
</dbReference>
<sequence>MPTIELDPADPAPPYEQVRRGIIARIAAGSLLPGDRLPAIRALAGELGLAANTVARAYKELEADGLLTTRRGAGTRIAEGIDPADLPTASGLDPAVATFATEVVARAVDDGLPLDQLAAAVRDEVARVSDEG</sequence>
<dbReference type="GO" id="GO:0003700">
    <property type="term" value="F:DNA-binding transcription factor activity"/>
    <property type="evidence" value="ECO:0007669"/>
    <property type="project" value="InterPro"/>
</dbReference>
<protein>
    <submittedName>
        <fullName evidence="5">GntR family transcriptional regulator</fullName>
    </submittedName>
</protein>
<comment type="caution">
    <text evidence="5">The sequence shown here is derived from an EMBL/GenBank/DDBJ whole genome shotgun (WGS) entry which is preliminary data.</text>
</comment>
<dbReference type="PANTHER" id="PTHR38445">
    <property type="entry name" value="HTH-TYPE TRANSCRIPTIONAL REPRESSOR YTRA"/>
    <property type="match status" value="1"/>
</dbReference>
<keyword evidence="2" id="KW-0238">DNA-binding</keyword>
<evidence type="ECO:0000313" key="6">
    <source>
        <dbReference type="Proteomes" id="UP000784435"/>
    </source>
</evidence>
<keyword evidence="3" id="KW-0804">Transcription</keyword>
<dbReference type="SMART" id="SM00345">
    <property type="entry name" value="HTH_GNTR"/>
    <property type="match status" value="1"/>
</dbReference>
<dbReference type="InterPro" id="IPR036390">
    <property type="entry name" value="WH_DNA-bd_sf"/>
</dbReference>
<gene>
    <name evidence="5" type="ORF">K8V08_02815</name>
</gene>
<reference evidence="5" key="2">
    <citation type="submission" date="2021-09" db="EMBL/GenBank/DDBJ databases">
        <authorList>
            <person name="Gilroy R."/>
        </authorList>
    </citation>
    <scope>NUCLEOTIDE SEQUENCE</scope>
    <source>
        <strain evidence="5">ChiGjej5B5-7349</strain>
    </source>
</reference>
<dbReference type="Proteomes" id="UP000784435">
    <property type="component" value="Unassembled WGS sequence"/>
</dbReference>
<evidence type="ECO:0000256" key="2">
    <source>
        <dbReference type="ARBA" id="ARBA00023125"/>
    </source>
</evidence>
<name>A0A921MD90_9MICO</name>
<evidence type="ECO:0000313" key="5">
    <source>
        <dbReference type="EMBL" id="HJG79326.1"/>
    </source>
</evidence>
<dbReference type="EMBL" id="DYUK01000065">
    <property type="protein sequence ID" value="HJG79326.1"/>
    <property type="molecule type" value="Genomic_DNA"/>
</dbReference>
<dbReference type="PROSITE" id="PS50949">
    <property type="entry name" value="HTH_GNTR"/>
    <property type="match status" value="1"/>
</dbReference>
<dbReference type="GO" id="GO:0003677">
    <property type="term" value="F:DNA binding"/>
    <property type="evidence" value="ECO:0007669"/>
    <property type="project" value="UniProtKB-KW"/>
</dbReference>
<evidence type="ECO:0000256" key="1">
    <source>
        <dbReference type="ARBA" id="ARBA00023015"/>
    </source>
</evidence>
<evidence type="ECO:0000259" key="4">
    <source>
        <dbReference type="PROSITE" id="PS50949"/>
    </source>
</evidence>
<dbReference type="InterPro" id="IPR036388">
    <property type="entry name" value="WH-like_DNA-bd_sf"/>
</dbReference>